<dbReference type="InterPro" id="IPR025665">
    <property type="entry name" value="Beta-barrel_OMP_2"/>
</dbReference>
<dbReference type="SUPFAM" id="SSF103515">
    <property type="entry name" value="Autotransporter"/>
    <property type="match status" value="1"/>
</dbReference>
<proteinExistence type="predicted"/>
<dbReference type="RefSeq" id="WP_332919460.1">
    <property type="nucleotide sequence ID" value="NZ_AP025292.1"/>
</dbReference>
<evidence type="ECO:0000313" key="4">
    <source>
        <dbReference type="Proteomes" id="UP001354989"/>
    </source>
</evidence>
<dbReference type="Proteomes" id="UP001354989">
    <property type="component" value="Chromosome"/>
</dbReference>
<gene>
    <name evidence="3" type="ORF">PEPS_26610</name>
</gene>
<dbReference type="InterPro" id="IPR036709">
    <property type="entry name" value="Autotransporte_beta_dom_sf"/>
</dbReference>
<keyword evidence="4" id="KW-1185">Reference proteome</keyword>
<keyword evidence="1" id="KW-0732">Signal</keyword>
<feature type="chain" id="PRO_5045752486" description="Outer membrane protein beta-barrel domain-containing protein" evidence="1">
    <location>
        <begin position="22"/>
        <end position="192"/>
    </location>
</feature>
<reference evidence="3 4" key="1">
    <citation type="submission" date="2021-12" db="EMBL/GenBank/DDBJ databases">
        <title>Genome sequencing of bacteria with rrn-lacking chromosome and rrn-plasmid.</title>
        <authorList>
            <person name="Anda M."/>
            <person name="Iwasaki W."/>
        </authorList>
    </citation>
    <scope>NUCLEOTIDE SEQUENCE [LARGE SCALE GENOMIC DNA]</scope>
    <source>
        <strain evidence="3 4">NBRC 101262</strain>
    </source>
</reference>
<evidence type="ECO:0000313" key="3">
    <source>
        <dbReference type="EMBL" id="BDD00381.1"/>
    </source>
</evidence>
<evidence type="ECO:0000256" key="1">
    <source>
        <dbReference type="SAM" id="SignalP"/>
    </source>
</evidence>
<feature type="domain" description="Outer membrane protein beta-barrel" evidence="2">
    <location>
        <begin position="24"/>
        <end position="168"/>
    </location>
</feature>
<sequence>MKKFTSLIVVLLCLLGFQAQAQVHLIPSAGLTVSSVNKDAETAKAGYRLGLNVRIGEELYVQPGFFYTKNSAELDKDAFSNNAGDIKYDHEGFEIPVMIGYHIINSDAFKFRGHLGPQFGFGYTGSISQGFDGIDTNSTQWTLKAGLGIDVLFFTLDAEYGWGLSDSFTITEAGNSTSYKSRSFNLTLGIRL</sequence>
<dbReference type="Pfam" id="PF13568">
    <property type="entry name" value="OMP_b-brl_2"/>
    <property type="match status" value="1"/>
</dbReference>
<name>A0ABN6LBN1_9BACT</name>
<accession>A0ABN6LBN1</accession>
<evidence type="ECO:0000259" key="2">
    <source>
        <dbReference type="Pfam" id="PF13568"/>
    </source>
</evidence>
<feature type="signal peptide" evidence="1">
    <location>
        <begin position="1"/>
        <end position="21"/>
    </location>
</feature>
<organism evidence="3 4">
    <name type="scientific">Persicobacter psychrovividus</name>
    <dbReference type="NCBI Taxonomy" id="387638"/>
    <lineage>
        <taxon>Bacteria</taxon>
        <taxon>Pseudomonadati</taxon>
        <taxon>Bacteroidota</taxon>
        <taxon>Cytophagia</taxon>
        <taxon>Cytophagales</taxon>
        <taxon>Persicobacteraceae</taxon>
        <taxon>Persicobacter</taxon>
    </lineage>
</organism>
<protein>
    <recommendedName>
        <fullName evidence="2">Outer membrane protein beta-barrel domain-containing protein</fullName>
    </recommendedName>
</protein>
<dbReference type="EMBL" id="AP025292">
    <property type="protein sequence ID" value="BDD00381.1"/>
    <property type="molecule type" value="Genomic_DNA"/>
</dbReference>